<evidence type="ECO:0000313" key="7">
    <source>
        <dbReference type="Proteomes" id="UP000620046"/>
    </source>
</evidence>
<dbReference type="InterPro" id="IPR012451">
    <property type="entry name" value="DUF1656"/>
</dbReference>
<keyword evidence="7" id="KW-1185">Reference proteome</keyword>
<gene>
    <name evidence="6" type="ORF">GCM10010981_34140</name>
</gene>
<feature type="transmembrane region" description="Helical" evidence="5">
    <location>
        <begin position="41"/>
        <end position="60"/>
    </location>
</feature>
<evidence type="ECO:0000313" key="6">
    <source>
        <dbReference type="EMBL" id="GGA42249.1"/>
    </source>
</evidence>
<feature type="transmembrane region" description="Helical" evidence="5">
    <location>
        <begin position="6"/>
        <end position="29"/>
    </location>
</feature>
<comment type="caution">
    <text evidence="6">The sequence shown here is derived from an EMBL/GenBank/DDBJ whole genome shotgun (WGS) entry which is preliminary data.</text>
</comment>
<dbReference type="EMBL" id="BMJA01000003">
    <property type="protein sequence ID" value="GGA42249.1"/>
    <property type="molecule type" value="Genomic_DNA"/>
</dbReference>
<dbReference type="RefSeq" id="WP_188796033.1">
    <property type="nucleotide sequence ID" value="NZ_BMJA01000003.1"/>
</dbReference>
<dbReference type="Pfam" id="PF07869">
    <property type="entry name" value="DUF1656"/>
    <property type="match status" value="1"/>
</dbReference>
<accession>A0ABQ1GEM2</accession>
<keyword evidence="4 5" id="KW-0472">Membrane</keyword>
<name>A0ABQ1GEM2_9GAMM</name>
<evidence type="ECO:0008006" key="8">
    <source>
        <dbReference type="Google" id="ProtNLM"/>
    </source>
</evidence>
<keyword evidence="1" id="KW-1003">Cell membrane</keyword>
<sequence length="71" mass="8004">MLEELHVFGVYLPSALVWAVVAGVLAHLLRGWWQRVPGSGVFGHAGVWELALFALLWWLLTIGADRFFHYG</sequence>
<reference evidence="7" key="1">
    <citation type="journal article" date="2019" name="Int. J. Syst. Evol. Microbiol.">
        <title>The Global Catalogue of Microorganisms (GCM) 10K type strain sequencing project: providing services to taxonomists for standard genome sequencing and annotation.</title>
        <authorList>
            <consortium name="The Broad Institute Genomics Platform"/>
            <consortium name="The Broad Institute Genome Sequencing Center for Infectious Disease"/>
            <person name="Wu L."/>
            <person name="Ma J."/>
        </authorList>
    </citation>
    <scope>NUCLEOTIDE SEQUENCE [LARGE SCALE GENOMIC DNA]</scope>
    <source>
        <strain evidence="7">CGMCC 1.15439</strain>
    </source>
</reference>
<protein>
    <recommendedName>
        <fullName evidence="8">DUF1656 domain-containing protein</fullName>
    </recommendedName>
</protein>
<proteinExistence type="predicted"/>
<evidence type="ECO:0000256" key="1">
    <source>
        <dbReference type="ARBA" id="ARBA00022475"/>
    </source>
</evidence>
<organism evidence="6 7">
    <name type="scientific">Dyella nitratireducens</name>
    <dbReference type="NCBI Taxonomy" id="1849580"/>
    <lineage>
        <taxon>Bacteria</taxon>
        <taxon>Pseudomonadati</taxon>
        <taxon>Pseudomonadota</taxon>
        <taxon>Gammaproteobacteria</taxon>
        <taxon>Lysobacterales</taxon>
        <taxon>Rhodanobacteraceae</taxon>
        <taxon>Dyella</taxon>
    </lineage>
</organism>
<keyword evidence="2 5" id="KW-0812">Transmembrane</keyword>
<evidence type="ECO:0000256" key="4">
    <source>
        <dbReference type="ARBA" id="ARBA00023136"/>
    </source>
</evidence>
<evidence type="ECO:0000256" key="2">
    <source>
        <dbReference type="ARBA" id="ARBA00022692"/>
    </source>
</evidence>
<dbReference type="Proteomes" id="UP000620046">
    <property type="component" value="Unassembled WGS sequence"/>
</dbReference>
<evidence type="ECO:0000256" key="3">
    <source>
        <dbReference type="ARBA" id="ARBA00022989"/>
    </source>
</evidence>
<evidence type="ECO:0000256" key="5">
    <source>
        <dbReference type="SAM" id="Phobius"/>
    </source>
</evidence>
<keyword evidence="3 5" id="KW-1133">Transmembrane helix</keyword>